<dbReference type="EMBL" id="JBIGHY010000003">
    <property type="protein sequence ID" value="MFG6414272.1"/>
    <property type="molecule type" value="Genomic_DNA"/>
</dbReference>
<comment type="caution">
    <text evidence="3">The sequence shown here is derived from an EMBL/GenBank/DDBJ whole genome shotgun (WGS) entry which is preliminary data.</text>
</comment>
<evidence type="ECO:0000313" key="3">
    <source>
        <dbReference type="EMBL" id="MFG6414272.1"/>
    </source>
</evidence>
<dbReference type="Proteomes" id="UP001606300">
    <property type="component" value="Unassembled WGS sequence"/>
</dbReference>
<protein>
    <recommendedName>
        <fullName evidence="5">DUF1700 domain-containing protein</fullName>
    </recommendedName>
</protein>
<reference evidence="3 4" key="1">
    <citation type="submission" date="2024-09" db="EMBL/GenBank/DDBJ databases">
        <title>Novel species of the genus Pelomonas and Roseateles isolated from streams.</title>
        <authorList>
            <person name="Lu H."/>
        </authorList>
    </citation>
    <scope>NUCLEOTIDE SEQUENCE [LARGE SCALE GENOMIC DNA]</scope>
    <source>
        <strain evidence="3 4">DC23W</strain>
    </source>
</reference>
<proteinExistence type="predicted"/>
<keyword evidence="4" id="KW-1185">Reference proteome</keyword>
<keyword evidence="2" id="KW-1133">Transmembrane helix</keyword>
<name>A0ABW7EM54_9BURK</name>
<accession>A0ABW7EM54</accession>
<keyword evidence="2" id="KW-0812">Transmembrane</keyword>
<dbReference type="RefSeq" id="WP_394470349.1">
    <property type="nucleotide sequence ID" value="NZ_JBIGHY010000003.1"/>
</dbReference>
<evidence type="ECO:0000256" key="1">
    <source>
        <dbReference type="SAM" id="MobiDB-lite"/>
    </source>
</evidence>
<keyword evidence="2" id="KW-0472">Membrane</keyword>
<feature type="transmembrane region" description="Helical" evidence="2">
    <location>
        <begin position="93"/>
        <end position="109"/>
    </location>
</feature>
<feature type="transmembrane region" description="Helical" evidence="2">
    <location>
        <begin position="70"/>
        <end position="87"/>
    </location>
</feature>
<organism evidence="3 4">
    <name type="scientific">Pelomonas dachongensis</name>
    <dbReference type="NCBI Taxonomy" id="3299029"/>
    <lineage>
        <taxon>Bacteria</taxon>
        <taxon>Pseudomonadati</taxon>
        <taxon>Pseudomonadota</taxon>
        <taxon>Betaproteobacteria</taxon>
        <taxon>Burkholderiales</taxon>
        <taxon>Sphaerotilaceae</taxon>
        <taxon>Roseateles</taxon>
    </lineage>
</organism>
<feature type="region of interest" description="Disordered" evidence="1">
    <location>
        <begin position="30"/>
        <end position="65"/>
    </location>
</feature>
<evidence type="ECO:0000313" key="4">
    <source>
        <dbReference type="Proteomes" id="UP001606300"/>
    </source>
</evidence>
<sequence>MMFANEKKRRSLEALYRAMPTSELKRRLRAGGLAAPARQAAEAELQRRSSPGASDVEPMPSSGDDGGRAGIVRAVVGVVAAGALAWFVVSPEMAMFVPVLVLPWLLAPAAKAFPRLGLVIGSLLVLLPLALLAWAWMGGHLAWRSGDYRPLGTLLAWGVLIFAFLVCWSLASMLIWGARHRGSWRGMHRRLQKMREEQVDALK</sequence>
<gene>
    <name evidence="3" type="ORF">ACG02S_10205</name>
</gene>
<evidence type="ECO:0000256" key="2">
    <source>
        <dbReference type="SAM" id="Phobius"/>
    </source>
</evidence>
<feature type="transmembrane region" description="Helical" evidence="2">
    <location>
        <begin position="156"/>
        <end position="178"/>
    </location>
</feature>
<evidence type="ECO:0008006" key="5">
    <source>
        <dbReference type="Google" id="ProtNLM"/>
    </source>
</evidence>
<feature type="transmembrane region" description="Helical" evidence="2">
    <location>
        <begin position="116"/>
        <end position="136"/>
    </location>
</feature>
<feature type="compositionally biased region" description="Low complexity" evidence="1">
    <location>
        <begin position="30"/>
        <end position="43"/>
    </location>
</feature>